<keyword evidence="5" id="KW-0251">Elongation factor</keyword>
<dbReference type="GO" id="GO:0005525">
    <property type="term" value="F:GTP binding"/>
    <property type="evidence" value="ECO:0007669"/>
    <property type="project" value="UniProtKB-KW"/>
</dbReference>
<dbReference type="InterPro" id="IPR035647">
    <property type="entry name" value="EFG_III/V"/>
</dbReference>
<dbReference type="CDD" id="cd03713">
    <property type="entry name" value="EFG_mtEFG_C"/>
    <property type="match status" value="1"/>
</dbReference>
<dbReference type="SUPFAM" id="SSF54211">
    <property type="entry name" value="Ribosomal protein S5 domain 2-like"/>
    <property type="match status" value="1"/>
</dbReference>
<dbReference type="InterPro" id="IPR014721">
    <property type="entry name" value="Ribsml_uS5_D2-typ_fold_subgr"/>
</dbReference>
<dbReference type="InterPro" id="IPR035649">
    <property type="entry name" value="EFG_V"/>
</dbReference>
<evidence type="ECO:0000256" key="1">
    <source>
        <dbReference type="ARBA" id="ARBA00022741"/>
    </source>
</evidence>
<keyword evidence="5" id="KW-0648">Protein biosynthesis</keyword>
<protein>
    <submittedName>
        <fullName evidence="5">Elongation factor G</fullName>
    </submittedName>
</protein>
<keyword evidence="1" id="KW-0547">Nucleotide-binding</keyword>
<dbReference type="GO" id="GO:0032790">
    <property type="term" value="P:ribosome disassembly"/>
    <property type="evidence" value="ECO:0007669"/>
    <property type="project" value="TreeGrafter"/>
</dbReference>
<dbReference type="Gene3D" id="3.30.70.240">
    <property type="match status" value="1"/>
</dbReference>
<name>A0A538U576_UNCEI</name>
<dbReference type="InterPro" id="IPR000640">
    <property type="entry name" value="EFG_V-like"/>
</dbReference>
<dbReference type="PANTHER" id="PTHR43261:SF6">
    <property type="entry name" value="ELONGATION FACTOR G-LIKE PROTEIN"/>
    <property type="match status" value="1"/>
</dbReference>
<dbReference type="Gene3D" id="3.30.230.10">
    <property type="match status" value="1"/>
</dbReference>
<keyword evidence="2" id="KW-0342">GTP-binding</keyword>
<dbReference type="EMBL" id="VBPA01000156">
    <property type="protein sequence ID" value="TMQ71052.1"/>
    <property type="molecule type" value="Genomic_DNA"/>
</dbReference>
<dbReference type="SMART" id="SM00838">
    <property type="entry name" value="EFG_C"/>
    <property type="match status" value="1"/>
</dbReference>
<dbReference type="SMART" id="SM00889">
    <property type="entry name" value="EFG_IV"/>
    <property type="match status" value="1"/>
</dbReference>
<evidence type="ECO:0000256" key="2">
    <source>
        <dbReference type="ARBA" id="ARBA00023134"/>
    </source>
</evidence>
<dbReference type="AlphaFoldDB" id="A0A538U576"/>
<dbReference type="GO" id="GO:0003746">
    <property type="term" value="F:translation elongation factor activity"/>
    <property type="evidence" value="ECO:0007669"/>
    <property type="project" value="UniProtKB-KW"/>
</dbReference>
<accession>A0A538U576</accession>
<sequence length="164" mass="17927">FIPAVEKGVIAGMERGPLAGYPVVDVRAAVFFGKHHDVDSSEMAFKIAAETCFHQAMLKASPVLLEPIDEITVRAPEEFLGDVMGDLSSKRGRILGTEADGRYQVIRALVPEAELYKYASHLRSITQGRGMHSARTAHYEEVPRELSDRIIAAARAEKEAAAHA</sequence>
<dbReference type="Pfam" id="PF03764">
    <property type="entry name" value="EFG_IV"/>
    <property type="match status" value="1"/>
</dbReference>
<evidence type="ECO:0000259" key="4">
    <source>
        <dbReference type="SMART" id="SM00889"/>
    </source>
</evidence>
<feature type="domain" description="Elongation factor EFG" evidence="3">
    <location>
        <begin position="63"/>
        <end position="150"/>
    </location>
</feature>
<dbReference type="Proteomes" id="UP000319836">
    <property type="component" value="Unassembled WGS sequence"/>
</dbReference>
<reference evidence="5 6" key="1">
    <citation type="journal article" date="2019" name="Nat. Microbiol.">
        <title>Mediterranean grassland soil C-N compound turnover is dependent on rainfall and depth, and is mediated by genomically divergent microorganisms.</title>
        <authorList>
            <person name="Diamond S."/>
            <person name="Andeer P.F."/>
            <person name="Li Z."/>
            <person name="Crits-Christoph A."/>
            <person name="Burstein D."/>
            <person name="Anantharaman K."/>
            <person name="Lane K.R."/>
            <person name="Thomas B.C."/>
            <person name="Pan C."/>
            <person name="Northen T.R."/>
            <person name="Banfield J.F."/>
        </authorList>
    </citation>
    <scope>NUCLEOTIDE SEQUENCE [LARGE SCALE GENOMIC DNA]</scope>
    <source>
        <strain evidence="5">WS_10</strain>
    </source>
</reference>
<dbReference type="InterPro" id="IPR020568">
    <property type="entry name" value="Ribosomal_Su5_D2-typ_SF"/>
</dbReference>
<dbReference type="PANTHER" id="PTHR43261">
    <property type="entry name" value="TRANSLATION ELONGATION FACTOR G-RELATED"/>
    <property type="match status" value="1"/>
</dbReference>
<evidence type="ECO:0000313" key="6">
    <source>
        <dbReference type="Proteomes" id="UP000319836"/>
    </source>
</evidence>
<dbReference type="SUPFAM" id="SSF54980">
    <property type="entry name" value="EF-G C-terminal domain-like"/>
    <property type="match status" value="1"/>
</dbReference>
<comment type="caution">
    <text evidence="5">The sequence shown here is derived from an EMBL/GenBank/DDBJ whole genome shotgun (WGS) entry which is preliminary data.</text>
</comment>
<dbReference type="InterPro" id="IPR005517">
    <property type="entry name" value="Transl_elong_EFG/EF2_IV"/>
</dbReference>
<proteinExistence type="predicted"/>
<dbReference type="FunFam" id="3.30.70.240:FF:000001">
    <property type="entry name" value="Elongation factor G"/>
    <property type="match status" value="1"/>
</dbReference>
<dbReference type="Pfam" id="PF00679">
    <property type="entry name" value="EFG_C"/>
    <property type="match status" value="1"/>
</dbReference>
<gene>
    <name evidence="5" type="primary">fusA</name>
    <name evidence="5" type="ORF">E6K80_06685</name>
</gene>
<evidence type="ECO:0000313" key="5">
    <source>
        <dbReference type="EMBL" id="TMQ71052.1"/>
    </source>
</evidence>
<feature type="domain" description="Translation elongation factor EFG/EF2" evidence="4">
    <location>
        <begin position="1"/>
        <end position="61"/>
    </location>
</feature>
<evidence type="ECO:0000259" key="3">
    <source>
        <dbReference type="SMART" id="SM00838"/>
    </source>
</evidence>
<feature type="non-terminal residue" evidence="5">
    <location>
        <position position="1"/>
    </location>
</feature>
<organism evidence="5 6">
    <name type="scientific">Eiseniibacteriota bacterium</name>
    <dbReference type="NCBI Taxonomy" id="2212470"/>
    <lineage>
        <taxon>Bacteria</taxon>
        <taxon>Candidatus Eiseniibacteriota</taxon>
    </lineage>
</organism>